<reference evidence="2" key="1">
    <citation type="submission" date="2016-04" db="EMBL/GenBank/DDBJ databases">
        <authorList>
            <person name="Evans L.H."/>
            <person name="Alamgir A."/>
            <person name="Owens N."/>
            <person name="Weber N.D."/>
            <person name="Virtaneva K."/>
            <person name="Barbian K."/>
            <person name="Babar A."/>
            <person name="Rosenke K."/>
        </authorList>
    </citation>
    <scope>NUCLEOTIDE SEQUENCE</scope>
    <source>
        <strain evidence="2">86</strain>
    </source>
</reference>
<organism evidence="2">
    <name type="scientific">uncultured delta proteobacterium</name>
    <dbReference type="NCBI Taxonomy" id="34034"/>
    <lineage>
        <taxon>Bacteria</taxon>
        <taxon>Deltaproteobacteria</taxon>
        <taxon>environmental samples</taxon>
    </lineage>
</organism>
<dbReference type="PROSITE" id="PS51257">
    <property type="entry name" value="PROKAR_LIPOPROTEIN"/>
    <property type="match status" value="1"/>
</dbReference>
<feature type="signal peptide" evidence="1">
    <location>
        <begin position="1"/>
        <end position="27"/>
    </location>
</feature>
<dbReference type="AlphaFoldDB" id="A0A212JUT3"/>
<proteinExistence type="predicted"/>
<evidence type="ECO:0000256" key="1">
    <source>
        <dbReference type="SAM" id="SignalP"/>
    </source>
</evidence>
<gene>
    <name evidence="2" type="ORF">KL86DPRO_20096</name>
</gene>
<keyword evidence="1" id="KW-0732">Signal</keyword>
<accession>A0A212JUT3</accession>
<feature type="chain" id="PRO_5012826662" description="Lipoprotein" evidence="1">
    <location>
        <begin position="28"/>
        <end position="277"/>
    </location>
</feature>
<name>A0A212JUT3_9DELT</name>
<protein>
    <recommendedName>
        <fullName evidence="3">Lipoprotein</fullName>
    </recommendedName>
</protein>
<dbReference type="EMBL" id="FLUQ01000002">
    <property type="protein sequence ID" value="SBW03163.1"/>
    <property type="molecule type" value="Genomic_DNA"/>
</dbReference>
<evidence type="ECO:0000313" key="2">
    <source>
        <dbReference type="EMBL" id="SBW03163.1"/>
    </source>
</evidence>
<evidence type="ECO:0008006" key="3">
    <source>
        <dbReference type="Google" id="ProtNLM"/>
    </source>
</evidence>
<sequence>MTAFRSLPRFAMTACFVFLVAGLAACAKQPDPQTNLAKAGARANMGDFTVFAVEAEPGTNLVQPTVLYKNRDISQPGDPVREMTPGKIVLNFPQPGCESMKVETFTGGANCCFGYYLLTTCPDGPHAAYIEPQNGGVGDAEQKLRAYPIDDPAFFYYEPQNQTGGTKLSLSRVDSPRITRFLVFDNGVWRADHAGELAAAYKALLDQARKDKTMNKAARAISMAYYSLMAGGKTAAAERLLKQALPREYTHLTPAIMKDIQTSVSSFNPVRSLTVTQ</sequence>